<dbReference type="InterPro" id="IPR017853">
    <property type="entry name" value="GH"/>
</dbReference>
<dbReference type="InterPro" id="IPR026891">
    <property type="entry name" value="Fn3-like"/>
</dbReference>
<dbReference type="Pfam" id="PF01915">
    <property type="entry name" value="Glyco_hydro_3_C"/>
    <property type="match status" value="1"/>
</dbReference>
<keyword evidence="7" id="KW-1185">Reference proteome</keyword>
<dbReference type="InterPro" id="IPR044993">
    <property type="entry name" value="BXL"/>
</dbReference>
<organism evidence="6 7">
    <name type="scientific">Prymnesium parvum</name>
    <name type="common">Toxic golden alga</name>
    <dbReference type="NCBI Taxonomy" id="97485"/>
    <lineage>
        <taxon>Eukaryota</taxon>
        <taxon>Haptista</taxon>
        <taxon>Haptophyta</taxon>
        <taxon>Prymnesiophyceae</taxon>
        <taxon>Prymnesiales</taxon>
        <taxon>Prymnesiaceae</taxon>
        <taxon>Prymnesium</taxon>
    </lineage>
</organism>
<dbReference type="AlphaFoldDB" id="A0AB34JNX6"/>
<gene>
    <name evidence="6" type="ORF">AB1Y20_017613</name>
</gene>
<comment type="caution">
    <text evidence="6">The sequence shown here is derived from an EMBL/GenBank/DDBJ whole genome shotgun (WGS) entry which is preliminary data.</text>
</comment>
<evidence type="ECO:0000313" key="6">
    <source>
        <dbReference type="EMBL" id="KAL1522632.1"/>
    </source>
</evidence>
<evidence type="ECO:0000259" key="5">
    <source>
        <dbReference type="SMART" id="SM01217"/>
    </source>
</evidence>
<keyword evidence="2" id="KW-0732">Signal</keyword>
<dbReference type="GO" id="GO:0045493">
    <property type="term" value="P:xylan catabolic process"/>
    <property type="evidence" value="ECO:0007669"/>
    <property type="project" value="InterPro"/>
</dbReference>
<dbReference type="Gene3D" id="3.40.50.1700">
    <property type="entry name" value="Glycoside hydrolase family 3 C-terminal domain"/>
    <property type="match status" value="1"/>
</dbReference>
<dbReference type="GO" id="GO:0031222">
    <property type="term" value="P:arabinan catabolic process"/>
    <property type="evidence" value="ECO:0007669"/>
    <property type="project" value="TreeGrafter"/>
</dbReference>
<accession>A0AB34JNX6</accession>
<sequence length="753" mass="79633">MLALIPTAALAAPLWPDVCTPGDISSNFSFCDQTLSFDARAADLVSRLTLEEKQSILDNGAAAIPRLGIPKYQWWSEGLHGPLEPCVTDGTVTKCPTNFPAPSAMAAAMNDTLYLAAGSAVGIEGRAISNLRPHDASIGDGLTYWAPNANMERDPRWGRNQEAPGEDPHLTSKYIAAYVRGLQEGEDPNHVQMVATCKHFIANSLEHSTIDGKVITRHDFDAEIPLPELQDYYMPAFKSCVQEGRALGIMCSYNAVNGVPMCANRQLIADVLRGEWGFDGYVTSDCGAVDDIVNRHHFAPDGATAAAMGLRAGCDTDCGGVYGGNVVAAVNRSLLAVSTVDAALRRLVKIQMRLGLFEPKGTQPYFDPSRYGIAQVDSAAHQQLAYEAAVQSVVLLQNEKRTLPLAPGIKLALLGPHVNAREVFMSNYHGARCPSGKFECIASPLQALGEANAGGETSGYEGVEVDSAVNNISSAVALARGADAVVLLVGIDQSQEMEEHDRSNCTLPGLQPQLVEQVAALGKPTVLVLIHGGAMCLGALKSRVPAIVDAFYGGEMGAKALADVLFGKYNPSGKLPVTMYPPEYLYQIPLTQMSVTAPPGRTHLYYSGTPEFAFGSGLSYSTWKIAPVAPVEGAPMQVAAGASLRLAVKLTNAGPLPGAQRVLAFLRPRLVAGAPRTMPKQRLLGYAGAHLAVGESATLVIDVEAAQLAQSDAAGARVVLPGEYTLAFSDGAHEVPMRFTITGDAATLGAKVS</sequence>
<dbReference type="InterPro" id="IPR002772">
    <property type="entry name" value="Glyco_hydro_3_C"/>
</dbReference>
<evidence type="ECO:0000256" key="4">
    <source>
        <dbReference type="ARBA" id="ARBA00023295"/>
    </source>
</evidence>
<reference evidence="6 7" key="1">
    <citation type="journal article" date="2024" name="Science">
        <title>Giant polyketide synthase enzymes in the biosynthesis of giant marine polyether toxins.</title>
        <authorList>
            <person name="Fallon T.R."/>
            <person name="Shende V.V."/>
            <person name="Wierzbicki I.H."/>
            <person name="Pendleton A.L."/>
            <person name="Watervoot N.F."/>
            <person name="Auber R.P."/>
            <person name="Gonzalez D.J."/>
            <person name="Wisecaver J.H."/>
            <person name="Moore B.S."/>
        </authorList>
    </citation>
    <scope>NUCLEOTIDE SEQUENCE [LARGE SCALE GENOMIC DNA]</scope>
    <source>
        <strain evidence="6 7">12B1</strain>
    </source>
</reference>
<dbReference type="InterPro" id="IPR013783">
    <property type="entry name" value="Ig-like_fold"/>
</dbReference>
<dbReference type="PANTHER" id="PTHR42721:SF3">
    <property type="entry name" value="BETA-D-XYLOSIDASE 5-RELATED"/>
    <property type="match status" value="1"/>
</dbReference>
<dbReference type="Gene3D" id="3.20.20.300">
    <property type="entry name" value="Glycoside hydrolase, family 3, N-terminal domain"/>
    <property type="match status" value="1"/>
</dbReference>
<dbReference type="InterPro" id="IPR036881">
    <property type="entry name" value="Glyco_hydro_3_C_sf"/>
</dbReference>
<dbReference type="Pfam" id="PF00933">
    <property type="entry name" value="Glyco_hydro_3"/>
    <property type="match status" value="1"/>
</dbReference>
<dbReference type="GO" id="GO:0009044">
    <property type="term" value="F:xylan 1,4-beta-xylosidase activity"/>
    <property type="evidence" value="ECO:0007669"/>
    <property type="project" value="InterPro"/>
</dbReference>
<keyword evidence="4" id="KW-0326">Glycosidase</keyword>
<evidence type="ECO:0000256" key="2">
    <source>
        <dbReference type="ARBA" id="ARBA00022729"/>
    </source>
</evidence>
<name>A0AB34JNX6_PRYPA</name>
<dbReference type="SMART" id="SM01217">
    <property type="entry name" value="Fn3_like"/>
    <property type="match status" value="1"/>
</dbReference>
<dbReference type="Pfam" id="PF14310">
    <property type="entry name" value="Fn3-like"/>
    <property type="match status" value="1"/>
</dbReference>
<dbReference type="PRINTS" id="PR00133">
    <property type="entry name" value="GLHYDRLASE3"/>
</dbReference>
<dbReference type="InterPro" id="IPR036962">
    <property type="entry name" value="Glyco_hydro_3_N_sf"/>
</dbReference>
<dbReference type="Gene3D" id="2.60.40.10">
    <property type="entry name" value="Immunoglobulins"/>
    <property type="match status" value="1"/>
</dbReference>
<dbReference type="Proteomes" id="UP001515480">
    <property type="component" value="Unassembled WGS sequence"/>
</dbReference>
<dbReference type="PANTHER" id="PTHR42721">
    <property type="entry name" value="SUGAR HYDROLASE-RELATED"/>
    <property type="match status" value="1"/>
</dbReference>
<dbReference type="EMBL" id="JBGBPQ010000006">
    <property type="protein sequence ID" value="KAL1522632.1"/>
    <property type="molecule type" value="Genomic_DNA"/>
</dbReference>
<dbReference type="SUPFAM" id="SSF51445">
    <property type="entry name" value="(Trans)glycosidases"/>
    <property type="match status" value="1"/>
</dbReference>
<protein>
    <recommendedName>
        <fullName evidence="5">Fibronectin type III-like domain-containing protein</fullName>
    </recommendedName>
</protein>
<feature type="domain" description="Fibronectin type III-like" evidence="5">
    <location>
        <begin position="660"/>
        <end position="732"/>
    </location>
</feature>
<dbReference type="GO" id="GO:0046556">
    <property type="term" value="F:alpha-L-arabinofuranosidase activity"/>
    <property type="evidence" value="ECO:0007669"/>
    <property type="project" value="TreeGrafter"/>
</dbReference>
<evidence type="ECO:0000313" key="7">
    <source>
        <dbReference type="Proteomes" id="UP001515480"/>
    </source>
</evidence>
<keyword evidence="3" id="KW-0378">Hydrolase</keyword>
<proteinExistence type="inferred from homology"/>
<dbReference type="InterPro" id="IPR001764">
    <property type="entry name" value="Glyco_hydro_3_N"/>
</dbReference>
<comment type="similarity">
    <text evidence="1">Belongs to the glycosyl hydrolase 3 family.</text>
</comment>
<evidence type="ECO:0000256" key="1">
    <source>
        <dbReference type="ARBA" id="ARBA00005336"/>
    </source>
</evidence>
<evidence type="ECO:0000256" key="3">
    <source>
        <dbReference type="ARBA" id="ARBA00022801"/>
    </source>
</evidence>
<dbReference type="SUPFAM" id="SSF52279">
    <property type="entry name" value="Beta-D-glucan exohydrolase, C-terminal domain"/>
    <property type="match status" value="1"/>
</dbReference>